<sequence>MRTNLLCFILSVIIAIALSQKAIATPPSGFAADGVIKSVDVKKSEVTFTVKHSDGARDYTAPIRPATKIEVDGKPAELKDLKAGMAAWAHIISKGDRYFEAIKAPPKK</sequence>
<keyword evidence="3" id="KW-1185">Reference proteome</keyword>
<proteinExistence type="predicted"/>
<evidence type="ECO:0008006" key="4">
    <source>
        <dbReference type="Google" id="ProtNLM"/>
    </source>
</evidence>
<dbReference type="Proteomes" id="UP000593765">
    <property type="component" value="Chromosome"/>
</dbReference>
<gene>
    <name evidence="2" type="ORF">IPV69_07590</name>
</gene>
<feature type="chain" id="PRO_5034742933" description="DUF5666 domain-containing protein" evidence="1">
    <location>
        <begin position="25"/>
        <end position="108"/>
    </location>
</feature>
<evidence type="ECO:0000313" key="3">
    <source>
        <dbReference type="Proteomes" id="UP000593765"/>
    </source>
</evidence>
<organism evidence="2 3">
    <name type="scientific">Humisphaera borealis</name>
    <dbReference type="NCBI Taxonomy" id="2807512"/>
    <lineage>
        <taxon>Bacteria</taxon>
        <taxon>Pseudomonadati</taxon>
        <taxon>Planctomycetota</taxon>
        <taxon>Phycisphaerae</taxon>
        <taxon>Tepidisphaerales</taxon>
        <taxon>Tepidisphaeraceae</taxon>
        <taxon>Humisphaera</taxon>
    </lineage>
</organism>
<dbReference type="AlphaFoldDB" id="A0A7M2X2C8"/>
<dbReference type="KEGG" id="hbs:IPV69_07590"/>
<keyword evidence="1" id="KW-0732">Signal</keyword>
<evidence type="ECO:0000256" key="1">
    <source>
        <dbReference type="SAM" id="SignalP"/>
    </source>
</evidence>
<evidence type="ECO:0000313" key="2">
    <source>
        <dbReference type="EMBL" id="QOV91211.1"/>
    </source>
</evidence>
<protein>
    <recommendedName>
        <fullName evidence="4">DUF5666 domain-containing protein</fullName>
    </recommendedName>
</protein>
<feature type="signal peptide" evidence="1">
    <location>
        <begin position="1"/>
        <end position="24"/>
    </location>
</feature>
<dbReference type="RefSeq" id="WP_206294392.1">
    <property type="nucleotide sequence ID" value="NZ_CP063458.1"/>
</dbReference>
<name>A0A7M2X2C8_9BACT</name>
<dbReference type="EMBL" id="CP063458">
    <property type="protein sequence ID" value="QOV91211.1"/>
    <property type="molecule type" value="Genomic_DNA"/>
</dbReference>
<accession>A0A7M2X2C8</accession>
<reference evidence="2 3" key="1">
    <citation type="submission" date="2020-10" db="EMBL/GenBank/DDBJ databases">
        <title>Wide distribution of Phycisphaera-like planctomycetes from WD2101 soil group in peatlands and genome analysis of the first cultivated representative.</title>
        <authorList>
            <person name="Dedysh S.N."/>
            <person name="Beletsky A.V."/>
            <person name="Ivanova A."/>
            <person name="Kulichevskaya I.S."/>
            <person name="Suzina N.E."/>
            <person name="Philippov D.A."/>
            <person name="Rakitin A.L."/>
            <person name="Mardanov A.V."/>
            <person name="Ravin N.V."/>
        </authorList>
    </citation>
    <scope>NUCLEOTIDE SEQUENCE [LARGE SCALE GENOMIC DNA]</scope>
    <source>
        <strain evidence="2 3">M1803</strain>
    </source>
</reference>